<dbReference type="SMART" id="SM00993">
    <property type="entry name" value="YL1_C"/>
    <property type="match status" value="1"/>
</dbReference>
<name>A0A401QLM1_SCYTO</name>
<dbReference type="OrthoDB" id="78296at2759"/>
<feature type="domain" description="Vps72/YL1 C-terminal" evidence="1">
    <location>
        <begin position="52"/>
        <end position="81"/>
    </location>
</feature>
<dbReference type="PANTHER" id="PTHR13275:SF4">
    <property type="entry name" value="VACUOLAR PROTEIN SORTING-ASSOCIATED PROTEIN 72 HOMOLOG"/>
    <property type="match status" value="1"/>
</dbReference>
<evidence type="ECO:0000313" key="2">
    <source>
        <dbReference type="EMBL" id="GCB86203.1"/>
    </source>
</evidence>
<dbReference type="Pfam" id="PF08265">
    <property type="entry name" value="YL1_C"/>
    <property type="match status" value="1"/>
</dbReference>
<evidence type="ECO:0000313" key="3">
    <source>
        <dbReference type="Proteomes" id="UP000288216"/>
    </source>
</evidence>
<sequence>LDHDAQPAVERPSLAVLAPVGRCLRNFVTFSDDATFERAFPRTRQPRTPARELCPVTHKLALYRDPITDIPYANIRAFRIIREAYKKYITAHGLPNAGTGTAQAEHSSRTRQKIIIKQAVPPT</sequence>
<dbReference type="GO" id="GO:0005634">
    <property type="term" value="C:nucleus"/>
    <property type="evidence" value="ECO:0007669"/>
    <property type="project" value="TreeGrafter"/>
</dbReference>
<gene>
    <name evidence="2" type="ORF">scyTo_0026849</name>
</gene>
<feature type="non-terminal residue" evidence="2">
    <location>
        <position position="1"/>
    </location>
</feature>
<dbReference type="EMBL" id="BFAA01250259">
    <property type="protein sequence ID" value="GCB86203.1"/>
    <property type="molecule type" value="Genomic_DNA"/>
</dbReference>
<dbReference type="AlphaFoldDB" id="A0A401QLM1"/>
<evidence type="ECO:0000259" key="1">
    <source>
        <dbReference type="SMART" id="SM00993"/>
    </source>
</evidence>
<dbReference type="STRING" id="75743.A0A401QLM1"/>
<accession>A0A401QLM1</accession>
<dbReference type="InterPro" id="IPR013272">
    <property type="entry name" value="Vps72/YL1_C"/>
</dbReference>
<proteinExistence type="predicted"/>
<dbReference type="OMA" id="FAFRCIR"/>
<comment type="caution">
    <text evidence="2">The sequence shown here is derived from an EMBL/GenBank/DDBJ whole genome shotgun (WGS) entry which is preliminary data.</text>
</comment>
<organism evidence="2 3">
    <name type="scientific">Scyliorhinus torazame</name>
    <name type="common">Cloudy catshark</name>
    <name type="synonym">Catulus torazame</name>
    <dbReference type="NCBI Taxonomy" id="75743"/>
    <lineage>
        <taxon>Eukaryota</taxon>
        <taxon>Metazoa</taxon>
        <taxon>Chordata</taxon>
        <taxon>Craniata</taxon>
        <taxon>Vertebrata</taxon>
        <taxon>Chondrichthyes</taxon>
        <taxon>Elasmobranchii</taxon>
        <taxon>Galeomorphii</taxon>
        <taxon>Galeoidea</taxon>
        <taxon>Carcharhiniformes</taxon>
        <taxon>Scyliorhinidae</taxon>
        <taxon>Scyliorhinus</taxon>
    </lineage>
</organism>
<keyword evidence="3" id="KW-1185">Reference proteome</keyword>
<dbReference type="Proteomes" id="UP000288216">
    <property type="component" value="Unassembled WGS sequence"/>
</dbReference>
<reference evidence="2 3" key="1">
    <citation type="journal article" date="2018" name="Nat. Ecol. Evol.">
        <title>Shark genomes provide insights into elasmobranch evolution and the origin of vertebrates.</title>
        <authorList>
            <person name="Hara Y"/>
            <person name="Yamaguchi K"/>
            <person name="Onimaru K"/>
            <person name="Kadota M"/>
            <person name="Koyanagi M"/>
            <person name="Keeley SD"/>
            <person name="Tatsumi K"/>
            <person name="Tanaka K"/>
            <person name="Motone F"/>
            <person name="Kageyama Y"/>
            <person name="Nozu R"/>
            <person name="Adachi N"/>
            <person name="Nishimura O"/>
            <person name="Nakagawa R"/>
            <person name="Tanegashima C"/>
            <person name="Kiyatake I"/>
            <person name="Matsumoto R"/>
            <person name="Murakumo K"/>
            <person name="Nishida K"/>
            <person name="Terakita A"/>
            <person name="Kuratani S"/>
            <person name="Sato K"/>
            <person name="Hyodo S Kuraku.S."/>
        </authorList>
    </citation>
    <scope>NUCLEOTIDE SEQUENCE [LARGE SCALE GENOMIC DNA]</scope>
</reference>
<dbReference type="PANTHER" id="PTHR13275">
    <property type="entry name" value="YL-1 PROTEIN TRANSCRIPTION FACTOR-LIKE 1"/>
    <property type="match status" value="1"/>
</dbReference>
<protein>
    <recommendedName>
        <fullName evidence="1">Vps72/YL1 C-terminal domain-containing protein</fullName>
    </recommendedName>
</protein>